<dbReference type="Proteomes" id="UP001213681">
    <property type="component" value="Unassembled WGS sequence"/>
</dbReference>
<comment type="caution">
    <text evidence="1">The sequence shown here is derived from an EMBL/GenBank/DDBJ whole genome shotgun (WGS) entry which is preliminary data.</text>
</comment>
<organism evidence="1 2">
    <name type="scientific">Penicillium daleae</name>
    <dbReference type="NCBI Taxonomy" id="63821"/>
    <lineage>
        <taxon>Eukaryota</taxon>
        <taxon>Fungi</taxon>
        <taxon>Dikarya</taxon>
        <taxon>Ascomycota</taxon>
        <taxon>Pezizomycotina</taxon>
        <taxon>Eurotiomycetes</taxon>
        <taxon>Eurotiomycetidae</taxon>
        <taxon>Eurotiales</taxon>
        <taxon>Aspergillaceae</taxon>
        <taxon>Penicillium</taxon>
    </lineage>
</organism>
<evidence type="ECO:0000313" key="1">
    <source>
        <dbReference type="EMBL" id="KAJ5449413.1"/>
    </source>
</evidence>
<proteinExistence type="predicted"/>
<keyword evidence="2" id="KW-1185">Reference proteome</keyword>
<dbReference type="GeneID" id="81599487"/>
<protein>
    <submittedName>
        <fullName evidence="1">Uncharacterized protein</fullName>
    </submittedName>
</protein>
<name>A0AAD6G227_9EURO</name>
<sequence length="135" mass="15696">EKIIQDLVKRITFEKKYIKNKLTNKKRKILAAGGTVAFRTASYTSYIESLISGLYFVLMLRTFPVDTIFRYKGRTFEDYEKCREVPDEPLRKDYFPEEPRSSLLSKVLASVISVGNLDRVGSDSNAYRLKKIRRS</sequence>
<feature type="non-terminal residue" evidence="1">
    <location>
        <position position="1"/>
    </location>
</feature>
<dbReference type="EMBL" id="JAPVEA010000006">
    <property type="protein sequence ID" value="KAJ5449413.1"/>
    <property type="molecule type" value="Genomic_DNA"/>
</dbReference>
<dbReference type="RefSeq" id="XP_056764948.1">
    <property type="nucleotide sequence ID" value="XM_056909244.1"/>
</dbReference>
<gene>
    <name evidence="1" type="ORF">N7458_005862</name>
</gene>
<evidence type="ECO:0000313" key="2">
    <source>
        <dbReference type="Proteomes" id="UP001213681"/>
    </source>
</evidence>
<dbReference type="AlphaFoldDB" id="A0AAD6G227"/>
<reference evidence="1" key="1">
    <citation type="submission" date="2022-12" db="EMBL/GenBank/DDBJ databases">
        <authorList>
            <person name="Petersen C."/>
        </authorList>
    </citation>
    <scope>NUCLEOTIDE SEQUENCE</scope>
    <source>
        <strain evidence="1">IBT 16125</strain>
    </source>
</reference>
<accession>A0AAD6G227</accession>
<reference evidence="1" key="2">
    <citation type="journal article" date="2023" name="IMA Fungus">
        <title>Comparative genomic study of the Penicillium genus elucidates a diverse pangenome and 15 lateral gene transfer events.</title>
        <authorList>
            <person name="Petersen C."/>
            <person name="Sorensen T."/>
            <person name="Nielsen M.R."/>
            <person name="Sondergaard T.E."/>
            <person name="Sorensen J.L."/>
            <person name="Fitzpatrick D.A."/>
            <person name="Frisvad J.C."/>
            <person name="Nielsen K.L."/>
        </authorList>
    </citation>
    <scope>NUCLEOTIDE SEQUENCE</scope>
    <source>
        <strain evidence="1">IBT 16125</strain>
    </source>
</reference>